<reference evidence="1 2" key="1">
    <citation type="submission" date="2017-03" db="EMBL/GenBank/DDBJ databases">
        <title>Whole genome sequences of fourteen strains of Bradyrhizobium canariense and one strain of Bradyrhizobium japonicum isolated from Lupinus (Papilionoideae: Genisteae) species in Algeria.</title>
        <authorList>
            <person name="Crovadore J."/>
            <person name="Chekireb D."/>
            <person name="Brachmann A."/>
            <person name="Chablais R."/>
            <person name="Cochard B."/>
            <person name="Lefort F."/>
        </authorList>
    </citation>
    <scope>NUCLEOTIDE SEQUENCE [LARGE SCALE GENOMIC DNA]</scope>
    <source>
        <strain evidence="1 2">UBMA197</strain>
    </source>
</reference>
<name>A0A1Y2J603_BRAJP</name>
<dbReference type="AlphaFoldDB" id="A0A1Y2J603"/>
<evidence type="ECO:0000313" key="1">
    <source>
        <dbReference type="EMBL" id="OSJ21234.1"/>
    </source>
</evidence>
<accession>A0A1Y2J603</accession>
<comment type="caution">
    <text evidence="1">The sequence shown here is derived from an EMBL/GenBank/DDBJ whole genome shotgun (WGS) entry which is preliminary data.</text>
</comment>
<dbReference type="EMBL" id="NAFL01000287">
    <property type="protein sequence ID" value="OSJ21234.1"/>
    <property type="molecule type" value="Genomic_DNA"/>
</dbReference>
<evidence type="ECO:0000313" key="2">
    <source>
        <dbReference type="Proteomes" id="UP000193335"/>
    </source>
</evidence>
<dbReference type="Gene3D" id="3.30.70.1790">
    <property type="entry name" value="RepB DNA-primase, N-terminal domain"/>
    <property type="match status" value="1"/>
</dbReference>
<organism evidence="1 2">
    <name type="scientific">Bradyrhizobium japonicum</name>
    <dbReference type="NCBI Taxonomy" id="375"/>
    <lineage>
        <taxon>Bacteria</taxon>
        <taxon>Pseudomonadati</taxon>
        <taxon>Pseudomonadota</taxon>
        <taxon>Alphaproteobacteria</taxon>
        <taxon>Hyphomicrobiales</taxon>
        <taxon>Nitrobacteraceae</taxon>
        <taxon>Bradyrhizobium</taxon>
    </lineage>
</organism>
<sequence length="365" mass="40932">MSAFRSAPARAQDHAPIAAPVGIFAFLKALFAYTDTAIYICSFPNERGDPAQVGERHVTTRKPGEITAFLKKWDKPGRGAFVCIASLREGAQKRNKENIAQTVCLHADIDFKNVDLLGADPLSDVLRHLARLRILPSIIVSSGGGVHAYWLLTEPIDTRKNIDRIEAVLRQLADAVAGDLAVCEVSRVMRVPESHNTKNGAWKEVEIKEFHPNRQYEFDDIEEWLSEQSPVMLRRSRERAKTASEHMAIAQKRAAVSETDFFAEYAKSMGFKPRINVEKRLGAMMYMAGGENSIHTTQLSVTAALLNAGVPLNDVVERVLLATRAAAGEYGARWNWRIEERNVRKMCQSWLGKHPRRDRKMRGAQ</sequence>
<dbReference type="Proteomes" id="UP000193335">
    <property type="component" value="Unassembled WGS sequence"/>
</dbReference>
<gene>
    <name evidence="1" type="ORF">BSZ19_48265</name>
</gene>
<proteinExistence type="predicted"/>
<dbReference type="RefSeq" id="WP_085405603.1">
    <property type="nucleotide sequence ID" value="NZ_NAFL01000287.1"/>
</dbReference>
<protein>
    <submittedName>
        <fullName evidence="1">Uncharacterized protein</fullName>
    </submittedName>
</protein>